<dbReference type="Pfam" id="PF10387">
    <property type="entry name" value="DUF2442"/>
    <property type="match status" value="1"/>
</dbReference>
<proteinExistence type="predicted"/>
<organism evidence="1">
    <name type="scientific">marine sediment metagenome</name>
    <dbReference type="NCBI Taxonomy" id="412755"/>
    <lineage>
        <taxon>unclassified sequences</taxon>
        <taxon>metagenomes</taxon>
        <taxon>ecological metagenomes</taxon>
    </lineage>
</organism>
<accession>X0RXQ4</accession>
<sequence length="56" mass="6905">EYFLPYNDYPWFKEAKVKEILNVNLLHGYHLYWPELDVDLEIDSLDNPQNYPLKYK</sequence>
<reference evidence="1" key="1">
    <citation type="journal article" date="2014" name="Front. Microbiol.">
        <title>High frequency of phylogenetically diverse reductive dehalogenase-homologous genes in deep subseafloor sedimentary metagenomes.</title>
        <authorList>
            <person name="Kawai M."/>
            <person name="Futagami T."/>
            <person name="Toyoda A."/>
            <person name="Takaki Y."/>
            <person name="Nishi S."/>
            <person name="Hori S."/>
            <person name="Arai W."/>
            <person name="Tsubouchi T."/>
            <person name="Morono Y."/>
            <person name="Uchiyama I."/>
            <person name="Ito T."/>
            <person name="Fujiyama A."/>
            <person name="Inagaki F."/>
            <person name="Takami H."/>
        </authorList>
    </citation>
    <scope>NUCLEOTIDE SEQUENCE</scope>
    <source>
        <strain evidence="1">Expedition CK06-06</strain>
    </source>
</reference>
<evidence type="ECO:0000313" key="1">
    <source>
        <dbReference type="EMBL" id="GAF68497.1"/>
    </source>
</evidence>
<protein>
    <recommendedName>
        <fullName evidence="2">DUF2442 domain-containing protein</fullName>
    </recommendedName>
</protein>
<comment type="caution">
    <text evidence="1">The sequence shown here is derived from an EMBL/GenBank/DDBJ whole genome shotgun (WGS) entry which is preliminary data.</text>
</comment>
<dbReference type="InterPro" id="IPR018841">
    <property type="entry name" value="DUF2442"/>
</dbReference>
<dbReference type="EMBL" id="BARS01005097">
    <property type="protein sequence ID" value="GAF68497.1"/>
    <property type="molecule type" value="Genomic_DNA"/>
</dbReference>
<feature type="non-terminal residue" evidence="1">
    <location>
        <position position="1"/>
    </location>
</feature>
<dbReference type="AlphaFoldDB" id="X0RXQ4"/>
<dbReference type="Gene3D" id="3.30.2020.40">
    <property type="entry name" value="Uncharacterised protein PF10387, DUF2442"/>
    <property type="match status" value="1"/>
</dbReference>
<name>X0RXQ4_9ZZZZ</name>
<evidence type="ECO:0008006" key="2">
    <source>
        <dbReference type="Google" id="ProtNLM"/>
    </source>
</evidence>
<gene>
    <name evidence="1" type="ORF">S01H1_09982</name>
</gene>